<feature type="transmembrane region" description="Helical" evidence="1">
    <location>
        <begin position="143"/>
        <end position="164"/>
    </location>
</feature>
<proteinExistence type="predicted"/>
<reference evidence="2" key="1">
    <citation type="submission" date="2022-03" db="EMBL/GenBank/DDBJ databases">
        <authorList>
            <person name="Tunstrom K."/>
        </authorList>
    </citation>
    <scope>NUCLEOTIDE SEQUENCE</scope>
</reference>
<keyword evidence="1" id="KW-0812">Transmembrane</keyword>
<feature type="transmembrane region" description="Helical" evidence="1">
    <location>
        <begin position="176"/>
        <end position="199"/>
    </location>
</feature>
<accession>A0AAU9TJ79</accession>
<keyword evidence="3" id="KW-1185">Reference proteome</keyword>
<evidence type="ECO:0000256" key="1">
    <source>
        <dbReference type="SAM" id="Phobius"/>
    </source>
</evidence>
<keyword evidence="1" id="KW-0472">Membrane</keyword>
<dbReference type="AlphaFoldDB" id="A0AAU9TJ79"/>
<sequence length="204" mass="22536">MPFLDRIPRVDKCCGCVTDLKTAAAIIAVLSIVTSPLVSWLVIRHAYIIRVSCVVTTDSSQPDVVDINFNNALSFGFGANAGLGYSCLSHQTNGTDEDKRNSTFVRITRHSGWIVLVADAAFLISSVNLLVKIFKGRDKEASFVFIIAGLISVILSFIYGILYVSACVYVGSGFPVFEFSFAVVDFILWNYYLIVVYSYRQRTS</sequence>
<dbReference type="EMBL" id="CAKOGL010000004">
    <property type="protein sequence ID" value="CAH2085567.1"/>
    <property type="molecule type" value="Genomic_DNA"/>
</dbReference>
<protein>
    <submittedName>
        <fullName evidence="2">Uncharacterized protein</fullName>
    </submittedName>
</protein>
<evidence type="ECO:0000313" key="2">
    <source>
        <dbReference type="EMBL" id="CAH2085567.1"/>
    </source>
</evidence>
<keyword evidence="1" id="KW-1133">Transmembrane helix</keyword>
<feature type="transmembrane region" description="Helical" evidence="1">
    <location>
        <begin position="112"/>
        <end position="131"/>
    </location>
</feature>
<comment type="caution">
    <text evidence="2">The sequence shown here is derived from an EMBL/GenBank/DDBJ whole genome shotgun (WGS) entry which is preliminary data.</text>
</comment>
<evidence type="ECO:0000313" key="3">
    <source>
        <dbReference type="Proteomes" id="UP001153954"/>
    </source>
</evidence>
<organism evidence="2 3">
    <name type="scientific">Euphydryas editha</name>
    <name type="common">Edith's checkerspot</name>
    <dbReference type="NCBI Taxonomy" id="104508"/>
    <lineage>
        <taxon>Eukaryota</taxon>
        <taxon>Metazoa</taxon>
        <taxon>Ecdysozoa</taxon>
        <taxon>Arthropoda</taxon>
        <taxon>Hexapoda</taxon>
        <taxon>Insecta</taxon>
        <taxon>Pterygota</taxon>
        <taxon>Neoptera</taxon>
        <taxon>Endopterygota</taxon>
        <taxon>Lepidoptera</taxon>
        <taxon>Glossata</taxon>
        <taxon>Ditrysia</taxon>
        <taxon>Papilionoidea</taxon>
        <taxon>Nymphalidae</taxon>
        <taxon>Nymphalinae</taxon>
        <taxon>Euphydryas</taxon>
    </lineage>
</organism>
<name>A0AAU9TJ79_EUPED</name>
<feature type="transmembrane region" description="Helical" evidence="1">
    <location>
        <begin position="20"/>
        <end position="43"/>
    </location>
</feature>
<gene>
    <name evidence="2" type="ORF">EEDITHA_LOCUS2024</name>
</gene>
<dbReference type="Proteomes" id="UP001153954">
    <property type="component" value="Unassembled WGS sequence"/>
</dbReference>